<proteinExistence type="predicted"/>
<sequence length="53" mass="5799">MMSLQNSFTSQVLEQFPPNSKALKRGNQRTCLNVLVVVEVLHNHGVTGATSCL</sequence>
<organism evidence="1">
    <name type="scientific">Anguilla anguilla</name>
    <name type="common">European freshwater eel</name>
    <name type="synonym">Muraena anguilla</name>
    <dbReference type="NCBI Taxonomy" id="7936"/>
    <lineage>
        <taxon>Eukaryota</taxon>
        <taxon>Metazoa</taxon>
        <taxon>Chordata</taxon>
        <taxon>Craniata</taxon>
        <taxon>Vertebrata</taxon>
        <taxon>Euteleostomi</taxon>
        <taxon>Actinopterygii</taxon>
        <taxon>Neopterygii</taxon>
        <taxon>Teleostei</taxon>
        <taxon>Anguilliformes</taxon>
        <taxon>Anguillidae</taxon>
        <taxon>Anguilla</taxon>
    </lineage>
</organism>
<accession>A0A0E9UX56</accession>
<reference evidence="1" key="1">
    <citation type="submission" date="2014-11" db="EMBL/GenBank/DDBJ databases">
        <authorList>
            <person name="Amaro Gonzalez C."/>
        </authorList>
    </citation>
    <scope>NUCLEOTIDE SEQUENCE</scope>
</reference>
<name>A0A0E9UX56_ANGAN</name>
<evidence type="ECO:0000313" key="1">
    <source>
        <dbReference type="EMBL" id="JAH69563.1"/>
    </source>
</evidence>
<dbReference type="EMBL" id="GBXM01039014">
    <property type="protein sequence ID" value="JAH69563.1"/>
    <property type="molecule type" value="Transcribed_RNA"/>
</dbReference>
<protein>
    <submittedName>
        <fullName evidence="1">Uncharacterized protein</fullName>
    </submittedName>
</protein>
<reference evidence="1" key="2">
    <citation type="journal article" date="2015" name="Fish Shellfish Immunol.">
        <title>Early steps in the European eel (Anguilla anguilla)-Vibrio vulnificus interaction in the gills: Role of the RtxA13 toxin.</title>
        <authorList>
            <person name="Callol A."/>
            <person name="Pajuelo D."/>
            <person name="Ebbesson L."/>
            <person name="Teles M."/>
            <person name="MacKenzie S."/>
            <person name="Amaro C."/>
        </authorList>
    </citation>
    <scope>NUCLEOTIDE SEQUENCE</scope>
</reference>
<dbReference type="AlphaFoldDB" id="A0A0E9UX56"/>